<dbReference type="Pfam" id="PF07963">
    <property type="entry name" value="N_methyl"/>
    <property type="match status" value="1"/>
</dbReference>
<reference evidence="1 2" key="1">
    <citation type="submission" date="2021-01" db="EMBL/GenBank/DDBJ databases">
        <authorList>
            <person name="Ruan W."/>
            <person name="Khan S.A."/>
            <person name="Jeon C.O."/>
        </authorList>
    </citation>
    <scope>NUCLEOTIDE SEQUENCE [LARGE SCALE GENOMIC DNA]</scope>
    <source>
        <strain evidence="1 2">R798</strain>
    </source>
</reference>
<dbReference type="InterPro" id="IPR013362">
    <property type="entry name" value="Pilus_4_PilV"/>
</dbReference>
<protein>
    <submittedName>
        <fullName evidence="1">Type IV pilus modification protein PilV</fullName>
    </submittedName>
</protein>
<accession>A0ABS7STW2</accession>
<gene>
    <name evidence="1" type="primary">pilV</name>
    <name evidence="1" type="ORF">I4X03_019125</name>
</gene>
<dbReference type="Proteomes" id="UP000809349">
    <property type="component" value="Unassembled WGS sequence"/>
</dbReference>
<name>A0ABS7STW2_9BURK</name>
<dbReference type="InterPro" id="IPR012902">
    <property type="entry name" value="N_methyl_site"/>
</dbReference>
<organism evidence="1 2">
    <name type="scientific">Massilia soli</name>
    <dbReference type="NCBI Taxonomy" id="2792854"/>
    <lineage>
        <taxon>Bacteria</taxon>
        <taxon>Pseudomonadati</taxon>
        <taxon>Pseudomonadota</taxon>
        <taxon>Betaproteobacteria</taxon>
        <taxon>Burkholderiales</taxon>
        <taxon>Oxalobacteraceae</taxon>
        <taxon>Telluria group</taxon>
        <taxon>Massilia</taxon>
    </lineage>
</organism>
<evidence type="ECO:0000313" key="2">
    <source>
        <dbReference type="Proteomes" id="UP000809349"/>
    </source>
</evidence>
<sequence>MMPSSPHLLRQRGTTLVEVLVTVVVLAFGLLGIAAFQAKAQAGSLEAYQRAQAVVLLEDMQARMSGNPEQIAAYVTESPLGTEDTPGDCSEAEAGSARDKCEWSTALLGAAELKGADGARAGAMLGARGCITEIQALSNTAGACRSGIYQVTVAWQGLHATRAPNHTCGEGAYGDDETLRRAIGMRVAVGVPTCQ</sequence>
<proteinExistence type="predicted"/>
<keyword evidence="2" id="KW-1185">Reference proteome</keyword>
<dbReference type="NCBIfam" id="TIGR02523">
    <property type="entry name" value="type_IV_pilV"/>
    <property type="match status" value="1"/>
</dbReference>
<comment type="caution">
    <text evidence="1">The sequence shown here is derived from an EMBL/GenBank/DDBJ whole genome shotgun (WGS) entry which is preliminary data.</text>
</comment>
<dbReference type="RefSeq" id="WP_223469854.1">
    <property type="nucleotide sequence ID" value="NZ_JAFBIL020000008.1"/>
</dbReference>
<evidence type="ECO:0000313" key="1">
    <source>
        <dbReference type="EMBL" id="MBZ2209386.1"/>
    </source>
</evidence>
<dbReference type="EMBL" id="JAFBIL020000008">
    <property type="protein sequence ID" value="MBZ2209386.1"/>
    <property type="molecule type" value="Genomic_DNA"/>
</dbReference>
<reference evidence="1 2" key="2">
    <citation type="submission" date="2021-08" db="EMBL/GenBank/DDBJ databases">
        <title>Massilia sp. R798.</title>
        <authorList>
            <person name="Baek J.H."/>
            <person name="Jung H.S."/>
            <person name="Kim K.R."/>
            <person name="Jeon C.O."/>
        </authorList>
    </citation>
    <scope>NUCLEOTIDE SEQUENCE [LARGE SCALE GENOMIC DNA]</scope>
    <source>
        <strain evidence="1 2">R798</strain>
    </source>
</reference>